<evidence type="ECO:0000313" key="1">
    <source>
        <dbReference type="EMBL" id="WDI30190.1"/>
    </source>
</evidence>
<evidence type="ECO:0000313" key="2">
    <source>
        <dbReference type="Proteomes" id="UP001214043"/>
    </source>
</evidence>
<dbReference type="RefSeq" id="WP_274491985.1">
    <property type="nucleotide sequence ID" value="NZ_CP118166.1"/>
</dbReference>
<organism evidence="1 2">
    <name type="scientific">Hyphococcus flavus</name>
    <dbReference type="NCBI Taxonomy" id="1866326"/>
    <lineage>
        <taxon>Bacteria</taxon>
        <taxon>Pseudomonadati</taxon>
        <taxon>Pseudomonadota</taxon>
        <taxon>Alphaproteobacteria</taxon>
        <taxon>Parvularculales</taxon>
        <taxon>Parvularculaceae</taxon>
        <taxon>Hyphococcus</taxon>
    </lineage>
</organism>
<proteinExistence type="predicted"/>
<protein>
    <submittedName>
        <fullName evidence="1">Uncharacterized protein</fullName>
    </submittedName>
</protein>
<accession>A0AAF0CB79</accession>
<gene>
    <name evidence="1" type="ORF">PUV54_09480</name>
</gene>
<keyword evidence="2" id="KW-1185">Reference proteome</keyword>
<reference evidence="1" key="1">
    <citation type="submission" date="2023-02" db="EMBL/GenBank/DDBJ databases">
        <title>Genome sequence of Hyphococcus flavus.</title>
        <authorList>
            <person name="Rong J.-C."/>
            <person name="Zhao Q."/>
            <person name="Yi M."/>
            <person name="Wu J.-Y."/>
        </authorList>
    </citation>
    <scope>NUCLEOTIDE SEQUENCE</scope>
    <source>
        <strain evidence="1">MCCC 1K03223</strain>
    </source>
</reference>
<dbReference type="EMBL" id="CP118166">
    <property type="protein sequence ID" value="WDI30190.1"/>
    <property type="molecule type" value="Genomic_DNA"/>
</dbReference>
<dbReference type="KEGG" id="hfl:PUV54_09480"/>
<sequence>MPQFDMIVIDPERAKDVNIEQHTAGTPLREGGGDETYRCGCCKTKLLVSVAHHDAHGVVIKCGKCGKVNTEPHHH</sequence>
<name>A0AAF0CB79_9PROT</name>
<dbReference type="Proteomes" id="UP001214043">
    <property type="component" value="Chromosome"/>
</dbReference>
<dbReference type="AlphaFoldDB" id="A0AAF0CB79"/>